<organism evidence="1 2">
    <name type="scientific">Neophaeococcomyces mojaviensis</name>
    <dbReference type="NCBI Taxonomy" id="3383035"/>
    <lineage>
        <taxon>Eukaryota</taxon>
        <taxon>Fungi</taxon>
        <taxon>Dikarya</taxon>
        <taxon>Ascomycota</taxon>
        <taxon>Pezizomycotina</taxon>
        <taxon>Eurotiomycetes</taxon>
        <taxon>Chaetothyriomycetidae</taxon>
        <taxon>Chaetothyriales</taxon>
        <taxon>Chaetothyriales incertae sedis</taxon>
        <taxon>Neophaeococcomyces</taxon>
    </lineage>
</organism>
<dbReference type="Proteomes" id="UP001172386">
    <property type="component" value="Unassembled WGS sequence"/>
</dbReference>
<accession>A0ACC3AID0</accession>
<sequence length="237" mass="26643">MAELQSSRLPELPEAAYYISNFITAEQEALILEEVSKLPGGRWKVLTHRRLLSLPSQLTGTARDTLIDAALPRFLAKPILDQLKELEVFKDSPHSAPNHCLVNEYQPGQGIMPHEDGPAYHPITATVSLGSHTVLDIYRKNEEGEREVTPSWRILQEPRSLLITTGRMYGDTLHGIAEAQVDENLGPETIVNWNLLTDKDAFESGTAKRETRVSLTYRDVLKVAKVGNAMKFMNKKW</sequence>
<gene>
    <name evidence="1" type="ORF">H2198_000943</name>
</gene>
<reference evidence="1" key="1">
    <citation type="submission" date="2022-10" db="EMBL/GenBank/DDBJ databases">
        <title>Culturing micro-colonial fungi from biological soil crusts in the Mojave desert and describing Neophaeococcomyces mojavensis, and introducing the new genera and species Taxawa tesnikishii.</title>
        <authorList>
            <person name="Kurbessoian T."/>
            <person name="Stajich J.E."/>
        </authorList>
    </citation>
    <scope>NUCLEOTIDE SEQUENCE</scope>
    <source>
        <strain evidence="1">JES_112</strain>
    </source>
</reference>
<protein>
    <submittedName>
        <fullName evidence="1">Uncharacterized protein</fullName>
    </submittedName>
</protein>
<keyword evidence="2" id="KW-1185">Reference proteome</keyword>
<evidence type="ECO:0000313" key="1">
    <source>
        <dbReference type="EMBL" id="KAJ9663182.1"/>
    </source>
</evidence>
<dbReference type="EMBL" id="JAPDRQ010000010">
    <property type="protein sequence ID" value="KAJ9663182.1"/>
    <property type="molecule type" value="Genomic_DNA"/>
</dbReference>
<proteinExistence type="predicted"/>
<name>A0ACC3AID0_9EURO</name>
<evidence type="ECO:0000313" key="2">
    <source>
        <dbReference type="Proteomes" id="UP001172386"/>
    </source>
</evidence>
<comment type="caution">
    <text evidence="1">The sequence shown here is derived from an EMBL/GenBank/DDBJ whole genome shotgun (WGS) entry which is preliminary data.</text>
</comment>